<dbReference type="GO" id="GO:0003700">
    <property type="term" value="F:DNA-binding transcription factor activity"/>
    <property type="evidence" value="ECO:0007669"/>
    <property type="project" value="InterPro"/>
</dbReference>
<dbReference type="OrthoDB" id="327696at2"/>
<dbReference type="InterPro" id="IPR036390">
    <property type="entry name" value="WH_DNA-bd_sf"/>
</dbReference>
<evidence type="ECO:0000259" key="4">
    <source>
        <dbReference type="PROSITE" id="PS50995"/>
    </source>
</evidence>
<dbReference type="InterPro" id="IPR036388">
    <property type="entry name" value="WH-like_DNA-bd_sf"/>
</dbReference>
<name>E0E471_9FIRM</name>
<dbReference type="eggNOG" id="COG1846">
    <property type="taxonomic scope" value="Bacteria"/>
</dbReference>
<dbReference type="PANTHER" id="PTHR42756">
    <property type="entry name" value="TRANSCRIPTIONAL REGULATOR, MARR"/>
    <property type="match status" value="1"/>
</dbReference>
<keyword evidence="3" id="KW-0804">Transcription</keyword>
<accession>E0E471</accession>
<evidence type="ECO:0000256" key="2">
    <source>
        <dbReference type="ARBA" id="ARBA00023125"/>
    </source>
</evidence>
<evidence type="ECO:0000256" key="1">
    <source>
        <dbReference type="ARBA" id="ARBA00023015"/>
    </source>
</evidence>
<gene>
    <name evidence="5" type="ORF">HMPREF0634_0116</name>
</gene>
<evidence type="ECO:0000256" key="3">
    <source>
        <dbReference type="ARBA" id="ARBA00023163"/>
    </source>
</evidence>
<dbReference type="GO" id="GO:0003677">
    <property type="term" value="F:DNA binding"/>
    <property type="evidence" value="ECO:0007669"/>
    <property type="project" value="UniProtKB-KW"/>
</dbReference>
<dbReference type="AlphaFoldDB" id="E0E471"/>
<feature type="domain" description="HTH marR-type" evidence="4">
    <location>
        <begin position="3"/>
        <end position="146"/>
    </location>
</feature>
<keyword evidence="2" id="KW-0238">DNA-binding</keyword>
<dbReference type="Proteomes" id="UP000003244">
    <property type="component" value="Unassembled WGS sequence"/>
</dbReference>
<dbReference type="InterPro" id="IPR000835">
    <property type="entry name" value="HTH_MarR-typ"/>
</dbReference>
<comment type="caution">
    <text evidence="5">The sequence shown here is derived from an EMBL/GenBank/DDBJ whole genome shotgun (WGS) entry which is preliminary data.</text>
</comment>
<evidence type="ECO:0000313" key="6">
    <source>
        <dbReference type="Proteomes" id="UP000003244"/>
    </source>
</evidence>
<dbReference type="EMBL" id="ADGQ01000062">
    <property type="protein sequence ID" value="EFM64298.1"/>
    <property type="molecule type" value="Genomic_DNA"/>
</dbReference>
<dbReference type="GeneID" id="84801073"/>
<dbReference type="SMART" id="SM00347">
    <property type="entry name" value="HTH_MARR"/>
    <property type="match status" value="1"/>
</dbReference>
<reference evidence="5 6" key="1">
    <citation type="submission" date="2010-08" db="EMBL/GenBank/DDBJ databases">
        <authorList>
            <person name="Harkins D.M."/>
            <person name="Madupu R."/>
            <person name="Durkin A.S."/>
            <person name="Torralba M."/>
            <person name="Methe B."/>
            <person name="Sutton G.G."/>
            <person name="Nelson K.E."/>
        </authorList>
    </citation>
    <scope>NUCLEOTIDE SEQUENCE [LARGE SCALE GENOMIC DNA]</scope>
    <source>
        <strain evidence="5 6">DSM 17678</strain>
    </source>
</reference>
<evidence type="ECO:0000313" key="5">
    <source>
        <dbReference type="EMBL" id="EFM64298.1"/>
    </source>
</evidence>
<dbReference type="RefSeq" id="WP_007790291.1">
    <property type="nucleotide sequence ID" value="NZ_ADGQ01000062.1"/>
</dbReference>
<dbReference type="PROSITE" id="PS50995">
    <property type="entry name" value="HTH_MARR_2"/>
    <property type="match status" value="1"/>
</dbReference>
<dbReference type="Gene3D" id="1.10.10.10">
    <property type="entry name" value="Winged helix-like DNA-binding domain superfamily/Winged helix DNA-binding domain"/>
    <property type="match status" value="1"/>
</dbReference>
<keyword evidence="6" id="KW-1185">Reference proteome</keyword>
<dbReference type="STRING" id="596315.HMPREF0634_0116"/>
<sequence length="146" mass="17108">MEDRRLALLLLENFNRFDNLIKNVTSTGMKKIQKLTSKQFFTLQQISKYEKIELKNLSKDLYVSTSSLCILLNKMVAAGYVFREEDPRDRRNTFYGITEDGKKVLKEEEFRITSTLVENMSGFDEKFKKNLEKSLSVLVKTAEKLY</sequence>
<organism evidence="5 6">
    <name type="scientific">Peptostreptococcus stomatis DSM 17678</name>
    <dbReference type="NCBI Taxonomy" id="596315"/>
    <lineage>
        <taxon>Bacteria</taxon>
        <taxon>Bacillati</taxon>
        <taxon>Bacillota</taxon>
        <taxon>Clostridia</taxon>
        <taxon>Peptostreptococcales</taxon>
        <taxon>Peptostreptococcaceae</taxon>
        <taxon>Peptostreptococcus</taxon>
    </lineage>
</organism>
<dbReference type="SUPFAM" id="SSF46785">
    <property type="entry name" value="Winged helix' DNA-binding domain"/>
    <property type="match status" value="1"/>
</dbReference>
<proteinExistence type="predicted"/>
<dbReference type="PANTHER" id="PTHR42756:SF1">
    <property type="entry name" value="TRANSCRIPTIONAL REPRESSOR OF EMRAB OPERON"/>
    <property type="match status" value="1"/>
</dbReference>
<dbReference type="Pfam" id="PF01047">
    <property type="entry name" value="MarR"/>
    <property type="match status" value="1"/>
</dbReference>
<keyword evidence="1" id="KW-0805">Transcription regulation</keyword>
<protein>
    <submittedName>
        <fullName evidence="5">Transcriptional regulator, MarR family</fullName>
    </submittedName>
</protein>